<dbReference type="SUPFAM" id="SSF46785">
    <property type="entry name" value="Winged helix' DNA-binding domain"/>
    <property type="match status" value="1"/>
</dbReference>
<name>A0A845DXL3_9BACI</name>
<comment type="caution">
    <text evidence="2">The sequence shown here is derived from an EMBL/GenBank/DDBJ whole genome shotgun (WGS) entry which is preliminary data.</text>
</comment>
<dbReference type="Gene3D" id="1.10.10.10">
    <property type="entry name" value="Winged helix-like DNA-binding domain superfamily/Winged helix DNA-binding domain"/>
    <property type="match status" value="1"/>
</dbReference>
<dbReference type="RefSeq" id="WP_160835242.1">
    <property type="nucleotide sequence ID" value="NZ_WMET01000001.1"/>
</dbReference>
<proteinExistence type="predicted"/>
<dbReference type="EMBL" id="WMET01000001">
    <property type="protein sequence ID" value="MYL18797.1"/>
    <property type="molecule type" value="Genomic_DNA"/>
</dbReference>
<protein>
    <submittedName>
        <fullName evidence="2">PadR family transcriptional regulator</fullName>
    </submittedName>
</protein>
<organism evidence="2 3">
    <name type="scientific">Halobacillus litoralis</name>
    <dbReference type="NCBI Taxonomy" id="45668"/>
    <lineage>
        <taxon>Bacteria</taxon>
        <taxon>Bacillati</taxon>
        <taxon>Bacillota</taxon>
        <taxon>Bacilli</taxon>
        <taxon>Bacillales</taxon>
        <taxon>Bacillaceae</taxon>
        <taxon>Halobacillus</taxon>
    </lineage>
</organism>
<evidence type="ECO:0000259" key="1">
    <source>
        <dbReference type="Pfam" id="PF03551"/>
    </source>
</evidence>
<evidence type="ECO:0000313" key="3">
    <source>
        <dbReference type="Proteomes" id="UP000460949"/>
    </source>
</evidence>
<gene>
    <name evidence="2" type="ORF">GLW04_02780</name>
</gene>
<dbReference type="Proteomes" id="UP000460949">
    <property type="component" value="Unassembled WGS sequence"/>
</dbReference>
<dbReference type="InterPro" id="IPR005149">
    <property type="entry name" value="Tscrpt_reg_PadR_N"/>
</dbReference>
<dbReference type="Pfam" id="PF03551">
    <property type="entry name" value="PadR"/>
    <property type="match status" value="1"/>
</dbReference>
<dbReference type="PANTHER" id="PTHR43252:SF7">
    <property type="entry name" value="TRANSCRIPTIONAL REGULATOR YQJI"/>
    <property type="match status" value="1"/>
</dbReference>
<feature type="domain" description="Transcription regulator PadR N-terminal" evidence="1">
    <location>
        <begin position="48"/>
        <end position="116"/>
    </location>
</feature>
<dbReference type="PANTHER" id="PTHR43252">
    <property type="entry name" value="TRANSCRIPTIONAL REGULATOR YQJI"/>
    <property type="match status" value="1"/>
</dbReference>
<accession>A0A845DXL3</accession>
<dbReference type="InterPro" id="IPR036390">
    <property type="entry name" value="WH_DNA-bd_sf"/>
</dbReference>
<evidence type="ECO:0000313" key="2">
    <source>
        <dbReference type="EMBL" id="MYL18797.1"/>
    </source>
</evidence>
<sequence length="137" mass="16020">MDKRLKKLKQALDDTSFKPLTFDQGHRNEVMKKIARQECSPEHIRLTILQLLVQEETGYTLAGKIRSRGIQAFEDDQGSLYTTLHTLEQKRCIQSEWKEDGQKFYQLTRKGRKLLKKYESSPDKPRVLRTLVEAGQI</sequence>
<reference evidence="2 3" key="1">
    <citation type="submission" date="2019-11" db="EMBL/GenBank/DDBJ databases">
        <title>Genome sequences of 17 halophilic strains isolated from different environments.</title>
        <authorList>
            <person name="Furrow R.E."/>
        </authorList>
    </citation>
    <scope>NUCLEOTIDE SEQUENCE [LARGE SCALE GENOMIC DNA]</scope>
    <source>
        <strain evidence="2 3">22511_23_Filter</strain>
    </source>
</reference>
<dbReference type="NCBIfam" id="NF006931">
    <property type="entry name" value="PRK09416.1"/>
    <property type="match status" value="1"/>
</dbReference>
<dbReference type="InterPro" id="IPR036388">
    <property type="entry name" value="WH-like_DNA-bd_sf"/>
</dbReference>
<dbReference type="AlphaFoldDB" id="A0A845DXL3"/>